<dbReference type="RefSeq" id="WP_251917721.1">
    <property type="nucleotide sequence ID" value="NZ_JAMRXG010000020.1"/>
</dbReference>
<keyword evidence="2" id="KW-1185">Reference proteome</keyword>
<proteinExistence type="predicted"/>
<dbReference type="AlphaFoldDB" id="A0A9X2ED38"/>
<protein>
    <submittedName>
        <fullName evidence="1">Uncharacterized protein</fullName>
    </submittedName>
</protein>
<organism evidence="1 2">
    <name type="scientific">Nocardia pulmonis</name>
    <dbReference type="NCBI Taxonomy" id="2951408"/>
    <lineage>
        <taxon>Bacteria</taxon>
        <taxon>Bacillati</taxon>
        <taxon>Actinomycetota</taxon>
        <taxon>Actinomycetes</taxon>
        <taxon>Mycobacteriales</taxon>
        <taxon>Nocardiaceae</taxon>
        <taxon>Nocardia</taxon>
    </lineage>
</organism>
<evidence type="ECO:0000313" key="2">
    <source>
        <dbReference type="Proteomes" id="UP001139157"/>
    </source>
</evidence>
<gene>
    <name evidence="1" type="ORF">NDR86_32655</name>
</gene>
<reference evidence="1" key="1">
    <citation type="submission" date="2022-06" db="EMBL/GenBank/DDBJ databases">
        <title>Novel species in genus nocardia.</title>
        <authorList>
            <person name="Li F."/>
        </authorList>
    </citation>
    <scope>NUCLEOTIDE SEQUENCE</scope>
    <source>
        <strain evidence="1">CDC141</strain>
    </source>
</reference>
<sequence length="79" mass="8497">MDIGQGRYFEDFVVGEVYRHVAGRTATQTGNIWWSLLTQNAPHSTSTPATGAPSVEIPVAVVGKPSRHSSRSPSDLYGP</sequence>
<dbReference type="InterPro" id="IPR029069">
    <property type="entry name" value="HotDog_dom_sf"/>
</dbReference>
<name>A0A9X2ED38_9NOCA</name>
<dbReference type="EMBL" id="JAMRXG010000020">
    <property type="protein sequence ID" value="MCM6778249.1"/>
    <property type="molecule type" value="Genomic_DNA"/>
</dbReference>
<dbReference type="Gene3D" id="3.10.129.10">
    <property type="entry name" value="Hotdog Thioesterase"/>
    <property type="match status" value="1"/>
</dbReference>
<dbReference type="Proteomes" id="UP001139157">
    <property type="component" value="Unassembled WGS sequence"/>
</dbReference>
<evidence type="ECO:0000313" key="1">
    <source>
        <dbReference type="EMBL" id="MCM6778249.1"/>
    </source>
</evidence>
<accession>A0A9X2ED38</accession>
<comment type="caution">
    <text evidence="1">The sequence shown here is derived from an EMBL/GenBank/DDBJ whole genome shotgun (WGS) entry which is preliminary data.</text>
</comment>
<dbReference type="SUPFAM" id="SSF54637">
    <property type="entry name" value="Thioesterase/thiol ester dehydrase-isomerase"/>
    <property type="match status" value="1"/>
</dbReference>